<dbReference type="RefSeq" id="WP_184166322.1">
    <property type="nucleotide sequence ID" value="NZ_JACHLN010000002.1"/>
</dbReference>
<protein>
    <submittedName>
        <fullName evidence="2">Uncharacterized protein</fullName>
    </submittedName>
</protein>
<comment type="caution">
    <text evidence="2">The sequence shown here is derived from an EMBL/GenBank/DDBJ whole genome shotgun (WGS) entry which is preliminary data.</text>
</comment>
<dbReference type="AlphaFoldDB" id="A0A7W7K241"/>
<feature type="transmembrane region" description="Helical" evidence="1">
    <location>
        <begin position="20"/>
        <end position="38"/>
    </location>
</feature>
<keyword evidence="1" id="KW-1133">Transmembrane helix</keyword>
<gene>
    <name evidence="2" type="ORF">HNP52_002029</name>
</gene>
<evidence type="ECO:0000313" key="2">
    <source>
        <dbReference type="EMBL" id="MBB4838960.1"/>
    </source>
</evidence>
<keyword evidence="3" id="KW-1185">Reference proteome</keyword>
<evidence type="ECO:0000256" key="1">
    <source>
        <dbReference type="SAM" id="Phobius"/>
    </source>
</evidence>
<evidence type="ECO:0000313" key="3">
    <source>
        <dbReference type="Proteomes" id="UP000575241"/>
    </source>
</evidence>
<proteinExistence type="predicted"/>
<reference evidence="2 3" key="1">
    <citation type="submission" date="2020-08" db="EMBL/GenBank/DDBJ databases">
        <title>Functional genomics of gut bacteria from endangered species of beetles.</title>
        <authorList>
            <person name="Carlos-Shanley C."/>
        </authorList>
    </citation>
    <scope>NUCLEOTIDE SEQUENCE [LARGE SCALE GENOMIC DNA]</scope>
    <source>
        <strain evidence="2 3">S00224</strain>
    </source>
</reference>
<sequence>MSTNPANEKQGAGESLASNPYALVAGGIALGVVIGMLVPRSQKERELLDATGKQLAGRVTGTVAAVKEAGRAEIESLLPGRDEAKNRVGALFGNVLDAARDAAQKA</sequence>
<accession>A0A7W7K241</accession>
<dbReference type="EMBL" id="JACHLN010000002">
    <property type="protein sequence ID" value="MBB4838960.1"/>
    <property type="molecule type" value="Genomic_DNA"/>
</dbReference>
<organism evidence="2 3">
    <name type="scientific">Sphingomonas kyeonggiensis</name>
    <dbReference type="NCBI Taxonomy" id="1268553"/>
    <lineage>
        <taxon>Bacteria</taxon>
        <taxon>Pseudomonadati</taxon>
        <taxon>Pseudomonadota</taxon>
        <taxon>Alphaproteobacteria</taxon>
        <taxon>Sphingomonadales</taxon>
        <taxon>Sphingomonadaceae</taxon>
        <taxon>Sphingomonas</taxon>
    </lineage>
</organism>
<name>A0A7W7K241_9SPHN</name>
<dbReference type="Proteomes" id="UP000575241">
    <property type="component" value="Unassembled WGS sequence"/>
</dbReference>
<keyword evidence="1" id="KW-0812">Transmembrane</keyword>
<keyword evidence="1" id="KW-0472">Membrane</keyword>